<evidence type="ECO:0000256" key="1">
    <source>
        <dbReference type="NCBIfam" id="TIGR00697"/>
    </source>
</evidence>
<organism evidence="3 4">
    <name type="scientific">Legionella busanensis</name>
    <dbReference type="NCBI Taxonomy" id="190655"/>
    <lineage>
        <taxon>Bacteria</taxon>
        <taxon>Pseudomonadati</taxon>
        <taxon>Pseudomonadota</taxon>
        <taxon>Gammaproteobacteria</taxon>
        <taxon>Legionellales</taxon>
        <taxon>Legionellaceae</taxon>
        <taxon>Legionella</taxon>
    </lineage>
</organism>
<dbReference type="InterPro" id="IPR003744">
    <property type="entry name" value="YhhQ"/>
</dbReference>
<keyword evidence="2" id="KW-0812">Transmembrane</keyword>
<dbReference type="RefSeq" id="WP_242604653.1">
    <property type="nucleotide sequence ID" value="NZ_CAAAHP010000001.1"/>
</dbReference>
<name>A0A378JMP7_9GAMM</name>
<accession>A0A378JMP7</accession>
<keyword evidence="2" id="KW-1133">Transmembrane helix</keyword>
<dbReference type="AlphaFoldDB" id="A0A378JMP7"/>
<evidence type="ECO:0000256" key="2">
    <source>
        <dbReference type="SAM" id="Phobius"/>
    </source>
</evidence>
<dbReference type="EMBL" id="UGOD01000001">
    <property type="protein sequence ID" value="STX51583.1"/>
    <property type="molecule type" value="Genomic_DNA"/>
</dbReference>
<dbReference type="PANTHER" id="PTHR34300:SF2">
    <property type="entry name" value="QUEUOSINE PRECURSOR TRANSPORTER-RELATED"/>
    <property type="match status" value="1"/>
</dbReference>
<sequence length="221" mass="25448">MAYTFCLLLANWFDIRLIHLFSLDTDAGTLIFPFSFLLADLITEVYGYKHTRRAIWLAFLCNLIFIIYGQLVTHLPSPSYATNNNVFDDLMTLNTRIIFASFISYWLAEPTNIYILAKLKIRFQGRYMGGRFLLSTVIASGLDSVAFGYIAFYGLISQQNLLYLIGTMCFFKVAIECMGMPFSVYLAQKLKNYEKLDVYDIDTKFTLFSLKTNYLLSNNRG</sequence>
<feature type="transmembrane region" description="Helical" evidence="2">
    <location>
        <begin position="55"/>
        <end position="77"/>
    </location>
</feature>
<evidence type="ECO:0000313" key="3">
    <source>
        <dbReference type="EMBL" id="STX51583.1"/>
    </source>
</evidence>
<keyword evidence="2" id="KW-0472">Membrane</keyword>
<feature type="transmembrane region" description="Helical" evidence="2">
    <location>
        <begin position="162"/>
        <end position="187"/>
    </location>
</feature>
<dbReference type="Pfam" id="PF02592">
    <property type="entry name" value="Vut_1"/>
    <property type="match status" value="1"/>
</dbReference>
<proteinExistence type="predicted"/>
<keyword evidence="4" id="KW-1185">Reference proteome</keyword>
<protein>
    <recommendedName>
        <fullName evidence="1">Queuosine precursor transporter</fullName>
    </recommendedName>
</protein>
<dbReference type="Proteomes" id="UP000254794">
    <property type="component" value="Unassembled WGS sequence"/>
</dbReference>
<reference evidence="3 4" key="1">
    <citation type="submission" date="2018-06" db="EMBL/GenBank/DDBJ databases">
        <authorList>
            <consortium name="Pathogen Informatics"/>
            <person name="Doyle S."/>
        </authorList>
    </citation>
    <scope>NUCLEOTIDE SEQUENCE [LARGE SCALE GENOMIC DNA]</scope>
    <source>
        <strain evidence="3 4">NCTC13316</strain>
    </source>
</reference>
<gene>
    <name evidence="3" type="ORF">NCTC13316_01679</name>
</gene>
<dbReference type="PANTHER" id="PTHR34300">
    <property type="entry name" value="QUEUOSINE PRECURSOR TRANSPORTER-RELATED"/>
    <property type="match status" value="1"/>
</dbReference>
<dbReference type="NCBIfam" id="TIGR00697">
    <property type="entry name" value="queuosine precursor transporter"/>
    <property type="match status" value="1"/>
</dbReference>
<evidence type="ECO:0000313" key="4">
    <source>
        <dbReference type="Proteomes" id="UP000254794"/>
    </source>
</evidence>
<feature type="transmembrane region" description="Helical" evidence="2">
    <location>
        <begin position="97"/>
        <end position="117"/>
    </location>
</feature>
<feature type="transmembrane region" description="Helical" evidence="2">
    <location>
        <begin position="129"/>
        <end position="156"/>
    </location>
</feature>
<feature type="transmembrane region" description="Helical" evidence="2">
    <location>
        <begin position="30"/>
        <end position="48"/>
    </location>
</feature>